<dbReference type="PANTHER" id="PTHR10584">
    <property type="entry name" value="SUGAR KINASE"/>
    <property type="match status" value="1"/>
</dbReference>
<dbReference type="Pfam" id="PF00294">
    <property type="entry name" value="PfkB"/>
    <property type="match status" value="1"/>
</dbReference>
<protein>
    <submittedName>
        <fullName evidence="4">Carbohydrate kinase family protein</fullName>
    </submittedName>
</protein>
<reference evidence="4" key="1">
    <citation type="submission" date="2023-03" db="EMBL/GenBank/DDBJ databases">
        <title>Andean soil-derived lignocellulolytic bacterial consortium as a source of novel taxa and putative plastic-active enzymes.</title>
        <authorList>
            <person name="Diaz-Garcia L."/>
            <person name="Chuvochina M."/>
            <person name="Feuerriegel G."/>
            <person name="Bunk B."/>
            <person name="Sproer C."/>
            <person name="Streit W.R."/>
            <person name="Rodriguez L.M."/>
            <person name="Overmann J."/>
            <person name="Jimenez D.J."/>
        </authorList>
    </citation>
    <scope>NUCLEOTIDE SEQUENCE</scope>
    <source>
        <strain evidence="4">MAG 7</strain>
    </source>
</reference>
<dbReference type="InterPro" id="IPR011611">
    <property type="entry name" value="PfkB_dom"/>
</dbReference>
<dbReference type="PANTHER" id="PTHR10584:SF166">
    <property type="entry name" value="RIBOKINASE"/>
    <property type="match status" value="1"/>
</dbReference>
<dbReference type="EMBL" id="CP119311">
    <property type="protein sequence ID" value="WEK36025.1"/>
    <property type="molecule type" value="Genomic_DNA"/>
</dbReference>
<name>A0AAJ5WSM3_9BACT</name>
<evidence type="ECO:0000256" key="1">
    <source>
        <dbReference type="ARBA" id="ARBA00022679"/>
    </source>
</evidence>
<evidence type="ECO:0000313" key="5">
    <source>
        <dbReference type="Proteomes" id="UP001220610"/>
    </source>
</evidence>
<evidence type="ECO:0000313" key="4">
    <source>
        <dbReference type="EMBL" id="WEK36025.1"/>
    </source>
</evidence>
<dbReference type="InterPro" id="IPR029056">
    <property type="entry name" value="Ribokinase-like"/>
</dbReference>
<dbReference type="GO" id="GO:0005829">
    <property type="term" value="C:cytosol"/>
    <property type="evidence" value="ECO:0007669"/>
    <property type="project" value="TreeGrafter"/>
</dbReference>
<keyword evidence="1" id="KW-0808">Transferase</keyword>
<dbReference type="Proteomes" id="UP001220610">
    <property type="component" value="Chromosome"/>
</dbReference>
<dbReference type="SUPFAM" id="SSF53613">
    <property type="entry name" value="Ribokinase-like"/>
    <property type="match status" value="1"/>
</dbReference>
<evidence type="ECO:0000259" key="3">
    <source>
        <dbReference type="Pfam" id="PF00294"/>
    </source>
</evidence>
<gene>
    <name evidence="4" type="ORF">P0Y53_00805</name>
</gene>
<accession>A0AAJ5WSM3</accession>
<dbReference type="AlphaFoldDB" id="A0AAJ5WSM3"/>
<dbReference type="Gene3D" id="3.40.1190.20">
    <property type="match status" value="1"/>
</dbReference>
<organism evidence="4 5">
    <name type="scientific">Candidatus Pseudobacter hemicellulosilyticus</name>
    <dbReference type="NCBI Taxonomy" id="3121375"/>
    <lineage>
        <taxon>Bacteria</taxon>
        <taxon>Pseudomonadati</taxon>
        <taxon>Bacteroidota</taxon>
        <taxon>Chitinophagia</taxon>
        <taxon>Chitinophagales</taxon>
        <taxon>Chitinophagaceae</taxon>
        <taxon>Pseudobacter</taxon>
    </lineage>
</organism>
<proteinExistence type="predicted"/>
<feature type="domain" description="Carbohydrate kinase PfkB" evidence="3">
    <location>
        <begin position="13"/>
        <end position="316"/>
    </location>
</feature>
<evidence type="ECO:0000256" key="2">
    <source>
        <dbReference type="ARBA" id="ARBA00022777"/>
    </source>
</evidence>
<sequence>MRQGILVGGNFIIDHVKIIDTYPEQEKLVNILAEYSSNGGSAYNLLKGLCKLGVRFPLEAVGLLGDDERGCQIIEECSSLRIDTQQLRQTDAAATSYTDVMSVHSTGKRTFFHQRGANALLDKAHFNFTTSRARIFHLGYLLLLDQLDLADHNGVTGAAHVLKAASEAGFLTSADIVSENSDRFASIVPPALPYIDYLFVNEFEAGMLTGIATTTAGAINVSGCFQAASRIIEMGVRQWVILHFPEGVVAVSASGEQLFQPGLRVPADRIAGAVGAGDAFAAGVLMGLHDETPLQDCLLLGVSAAASSLFKATCSDGILPAADCLQLAREFGYREQPVAV</sequence>
<keyword evidence="2 4" id="KW-0418">Kinase</keyword>
<dbReference type="GO" id="GO:0016301">
    <property type="term" value="F:kinase activity"/>
    <property type="evidence" value="ECO:0007669"/>
    <property type="project" value="UniProtKB-KW"/>
</dbReference>